<accession>A0A4Z2J4T4</accession>
<organism evidence="1 2">
    <name type="scientific">Liparis tanakae</name>
    <name type="common">Tanaka's snailfish</name>
    <dbReference type="NCBI Taxonomy" id="230148"/>
    <lineage>
        <taxon>Eukaryota</taxon>
        <taxon>Metazoa</taxon>
        <taxon>Chordata</taxon>
        <taxon>Craniata</taxon>
        <taxon>Vertebrata</taxon>
        <taxon>Euteleostomi</taxon>
        <taxon>Actinopterygii</taxon>
        <taxon>Neopterygii</taxon>
        <taxon>Teleostei</taxon>
        <taxon>Neoteleostei</taxon>
        <taxon>Acanthomorphata</taxon>
        <taxon>Eupercaria</taxon>
        <taxon>Perciformes</taxon>
        <taxon>Cottioidei</taxon>
        <taxon>Cottales</taxon>
        <taxon>Liparidae</taxon>
        <taxon>Liparis</taxon>
    </lineage>
</organism>
<gene>
    <name evidence="1" type="ORF">EYF80_004536</name>
</gene>
<comment type="caution">
    <text evidence="1">The sequence shown here is derived from an EMBL/GenBank/DDBJ whole genome shotgun (WGS) entry which is preliminary data.</text>
</comment>
<name>A0A4Z2J4T4_9TELE</name>
<keyword evidence="2" id="KW-1185">Reference proteome</keyword>
<proteinExistence type="predicted"/>
<evidence type="ECO:0000313" key="1">
    <source>
        <dbReference type="EMBL" id="TNN85186.1"/>
    </source>
</evidence>
<reference evidence="1 2" key="1">
    <citation type="submission" date="2019-03" db="EMBL/GenBank/DDBJ databases">
        <title>First draft genome of Liparis tanakae, snailfish: a comprehensive survey of snailfish specific genes.</title>
        <authorList>
            <person name="Kim W."/>
            <person name="Song I."/>
            <person name="Jeong J.-H."/>
            <person name="Kim D."/>
            <person name="Kim S."/>
            <person name="Ryu S."/>
            <person name="Song J.Y."/>
            <person name="Lee S.K."/>
        </authorList>
    </citation>
    <scope>NUCLEOTIDE SEQUENCE [LARGE SCALE GENOMIC DNA]</scope>
    <source>
        <tissue evidence="1">Muscle</tissue>
    </source>
</reference>
<dbReference type="EMBL" id="SRLO01000022">
    <property type="protein sequence ID" value="TNN85186.1"/>
    <property type="molecule type" value="Genomic_DNA"/>
</dbReference>
<dbReference type="AlphaFoldDB" id="A0A4Z2J4T4"/>
<dbReference type="Proteomes" id="UP000314294">
    <property type="component" value="Unassembled WGS sequence"/>
</dbReference>
<protein>
    <submittedName>
        <fullName evidence="1">Uncharacterized protein</fullName>
    </submittedName>
</protein>
<evidence type="ECO:0000313" key="2">
    <source>
        <dbReference type="Proteomes" id="UP000314294"/>
    </source>
</evidence>
<sequence>MDFAGPFQSREQHTHICIVGKRFLMALNTGAPRFVLRLFLMLIAEDLVNVSTVSPYSSGEEDAIILSNRFSEATQKRAELGKLMSSGPHGLWARADRVDLSLATPIAFEVAIVKRLTYGDNALSFVLPLLNRRSRGEVFPVVYVGFYMLQERQSPGLERRGGRSYAERLSRGSTLAVSCAARRRPVTHRRLKIYSSNH</sequence>